<sequence>MSEPGLRCHEDHRRRDVRRSERTNGIDFVEVEQNGEECELHLHLLRSLPPAGEPPLFSEENVRIEGGTRIRDVRAAGFRPVPAPDPARDDVVVVRLTKPGDQSRYTVRLVDAEGHPLRDVDPRYRSAGFHFVAGTPTDVDCLPTAGSARPPAATPELSYLAKDYGSFRQLLLDRLATTLPGWRERHSPDLYLALVEVLAYEADRLSYAQDAVSTEAYLDTARLRTSVRRHVRLVDHAMHEGCNARTWVCLTAQGDPVVSTDALSFVTRPKGVAPGQVVLLPRDLDRVARGSYEVFEPLLPAGPAAVTPGDVVDPDRLRYRLLHDDDPRTDYIRSTLTEADRRLLDREDLDDEDLPGLVGTLADRLGQLLRAPGFLVRTQEAAREALERYGALTALTGARLAAGNREQLEHLFPEELGGPMRLRLHEAHNAISCYTWGLLDCCLPAGATTATLQDGWDAESSRRDLRHLRPGDVLVFEEVLGPRTGVAADADPAHRHAVRLTDVQPGWDRLREVPVVEVRWDPADALPFPLVLSAPGPPPECAPLTDVTVVRGNVVLADHGRTIRQPGPVELRHGGRSTVAVPFPARYAVVPADDVELCCTREGTVAERPVRGPAYEPVLDRGPVVFREPLSDGVPAGAALRQDPRRAVPALAVYGPVSWPRPGQDLVERPPDPTMTWPVTLRYERWEARRDLLGSGPADRHVVVEPDDDGAAHLRFGDGQFGARPEPGARMLLSYRSGGGLAGNVGHGAIAHVVLRGEISGGAITGVSNPLPAHGGTDPEPVDEVRLLAPHAFRTRLERAVVAEDYAAIVLRDFADSVQRAVATVAVEAAPAERAGGRRGAARKATAGAMPTVVTVRVDPLGTSADAPALCSRVAEHLERYRRIGHTVRVEPPRYVPLDLTVEVGPLPGHQPGALRTALLDRLSNRVLPDGTRGFFHPDALTFGQPVAISALLGVVHAVPGIAWGRITHLARRTADEPDGAAPQPELPEGDVLAMAETEIARLDDDPDLPENGSLTIHVEVAP</sequence>
<dbReference type="InterPro" id="IPR011749">
    <property type="entry name" value="CHP02243"/>
</dbReference>
<reference evidence="3" key="1">
    <citation type="submission" date="2017-06" db="EMBL/GenBank/DDBJ databases">
        <authorList>
            <person name="Varghese N."/>
            <person name="Submissions S."/>
        </authorList>
    </citation>
    <scope>NUCLEOTIDE SEQUENCE [LARGE SCALE GENOMIC DNA]</scope>
    <source>
        <strain evidence="3">DSM 46839</strain>
    </source>
</reference>
<dbReference type="Proteomes" id="UP000198373">
    <property type="component" value="Unassembled WGS sequence"/>
</dbReference>
<dbReference type="EMBL" id="FZOO01000002">
    <property type="protein sequence ID" value="SNS14154.1"/>
    <property type="molecule type" value="Genomic_DNA"/>
</dbReference>
<gene>
    <name evidence="2" type="ORF">SAMN06893096_102200</name>
</gene>
<dbReference type="RefSeq" id="WP_143424944.1">
    <property type="nucleotide sequence ID" value="NZ_FZOO01000002.1"/>
</dbReference>
<protein>
    <submittedName>
        <fullName evidence="2">Putative baseplate assembly protein</fullName>
    </submittedName>
</protein>
<dbReference type="NCBIfam" id="TIGR02243">
    <property type="entry name" value="putative baseplate assembly protein"/>
    <property type="match status" value="1"/>
</dbReference>
<evidence type="ECO:0000313" key="2">
    <source>
        <dbReference type="EMBL" id="SNS14154.1"/>
    </source>
</evidence>
<feature type="region of interest" description="Disordered" evidence="1">
    <location>
        <begin position="1002"/>
        <end position="1023"/>
    </location>
</feature>
<proteinExistence type="predicted"/>
<organism evidence="2 3">
    <name type="scientific">Geodermatophilus pulveris</name>
    <dbReference type="NCBI Taxonomy" id="1564159"/>
    <lineage>
        <taxon>Bacteria</taxon>
        <taxon>Bacillati</taxon>
        <taxon>Actinomycetota</taxon>
        <taxon>Actinomycetes</taxon>
        <taxon>Geodermatophilales</taxon>
        <taxon>Geodermatophilaceae</taxon>
        <taxon>Geodermatophilus</taxon>
    </lineage>
</organism>
<name>A0A239C414_9ACTN</name>
<evidence type="ECO:0000313" key="3">
    <source>
        <dbReference type="Proteomes" id="UP000198373"/>
    </source>
</evidence>
<accession>A0A239C414</accession>
<dbReference type="OrthoDB" id="9027184at2"/>
<dbReference type="AlphaFoldDB" id="A0A239C414"/>
<keyword evidence="3" id="KW-1185">Reference proteome</keyword>
<evidence type="ECO:0000256" key="1">
    <source>
        <dbReference type="SAM" id="MobiDB-lite"/>
    </source>
</evidence>